<evidence type="ECO:0000256" key="7">
    <source>
        <dbReference type="ARBA" id="ARBA00022917"/>
    </source>
</evidence>
<evidence type="ECO:0000256" key="12">
    <source>
        <dbReference type="PROSITE-ProRule" id="PRU00182"/>
    </source>
</evidence>
<evidence type="ECO:0000256" key="1">
    <source>
        <dbReference type="ARBA" id="ARBA00004496"/>
    </source>
</evidence>
<dbReference type="InterPro" id="IPR036986">
    <property type="entry name" value="S4_RNA-bd_sf"/>
</dbReference>
<keyword evidence="6 12" id="KW-0694">RNA-binding</keyword>
<dbReference type="InterPro" id="IPR002942">
    <property type="entry name" value="S4_RNA-bd"/>
</dbReference>
<dbReference type="Gene3D" id="3.40.50.620">
    <property type="entry name" value="HUPs"/>
    <property type="match status" value="1"/>
</dbReference>
<comment type="subunit">
    <text evidence="11">Homodimer.</text>
</comment>
<dbReference type="PRINTS" id="PR01040">
    <property type="entry name" value="TRNASYNTHTYR"/>
</dbReference>
<dbReference type="FunFam" id="1.10.240.10:FF:000001">
    <property type="entry name" value="Tyrosine--tRNA ligase"/>
    <property type="match status" value="1"/>
</dbReference>
<feature type="binding site" evidence="11">
    <location>
        <position position="167"/>
    </location>
    <ligand>
        <name>L-tyrosine</name>
        <dbReference type="ChEBI" id="CHEBI:58315"/>
    </ligand>
</feature>
<feature type="binding site" evidence="11">
    <location>
        <position position="34"/>
    </location>
    <ligand>
        <name>L-tyrosine</name>
        <dbReference type="ChEBI" id="CHEBI:58315"/>
    </ligand>
</feature>
<feature type="binding site" evidence="11">
    <location>
        <position position="230"/>
    </location>
    <ligand>
        <name>ATP</name>
        <dbReference type="ChEBI" id="CHEBI:30616"/>
    </ligand>
</feature>
<evidence type="ECO:0000313" key="14">
    <source>
        <dbReference type="EMBL" id="QNL98795.1"/>
    </source>
</evidence>
<dbReference type="InterPro" id="IPR054608">
    <property type="entry name" value="SYY-like_C"/>
</dbReference>
<evidence type="ECO:0000256" key="10">
    <source>
        <dbReference type="ARBA" id="ARBA00060965"/>
    </source>
</evidence>
<dbReference type="Gene3D" id="3.10.290.10">
    <property type="entry name" value="RNA-binding S4 domain"/>
    <property type="match status" value="1"/>
</dbReference>
<evidence type="ECO:0000256" key="3">
    <source>
        <dbReference type="ARBA" id="ARBA00022598"/>
    </source>
</evidence>
<evidence type="ECO:0000256" key="2">
    <source>
        <dbReference type="ARBA" id="ARBA00022490"/>
    </source>
</evidence>
<keyword evidence="3 11" id="KW-0436">Ligase</keyword>
<dbReference type="FunFam" id="3.40.50.620:FF:000008">
    <property type="entry name" value="Tyrosine--tRNA ligase"/>
    <property type="match status" value="1"/>
</dbReference>
<protein>
    <recommendedName>
        <fullName evidence="11">Tyrosine--tRNA ligase</fullName>
        <ecNumber evidence="11">6.1.1.1</ecNumber>
    </recommendedName>
    <alternativeName>
        <fullName evidence="11">Tyrosyl-tRNA synthetase</fullName>
        <shortName evidence="11">TyrRS</shortName>
    </alternativeName>
</protein>
<dbReference type="GO" id="GO:0005524">
    <property type="term" value="F:ATP binding"/>
    <property type="evidence" value="ECO:0007669"/>
    <property type="project" value="UniProtKB-UniRule"/>
</dbReference>
<evidence type="ECO:0000256" key="8">
    <source>
        <dbReference type="ARBA" id="ARBA00023146"/>
    </source>
</evidence>
<comment type="catalytic activity">
    <reaction evidence="9 11">
        <text>tRNA(Tyr) + L-tyrosine + ATP = L-tyrosyl-tRNA(Tyr) + AMP + diphosphate + H(+)</text>
        <dbReference type="Rhea" id="RHEA:10220"/>
        <dbReference type="Rhea" id="RHEA-COMP:9706"/>
        <dbReference type="Rhea" id="RHEA-COMP:9707"/>
        <dbReference type="ChEBI" id="CHEBI:15378"/>
        <dbReference type="ChEBI" id="CHEBI:30616"/>
        <dbReference type="ChEBI" id="CHEBI:33019"/>
        <dbReference type="ChEBI" id="CHEBI:58315"/>
        <dbReference type="ChEBI" id="CHEBI:78442"/>
        <dbReference type="ChEBI" id="CHEBI:78536"/>
        <dbReference type="ChEBI" id="CHEBI:456215"/>
        <dbReference type="EC" id="6.1.1.1"/>
    </reaction>
</comment>
<dbReference type="GO" id="GO:0006437">
    <property type="term" value="P:tyrosyl-tRNA aminoacylation"/>
    <property type="evidence" value="ECO:0007669"/>
    <property type="project" value="UniProtKB-UniRule"/>
</dbReference>
<dbReference type="AlphaFoldDB" id="A0A7G9FJR4"/>
<evidence type="ECO:0000256" key="4">
    <source>
        <dbReference type="ARBA" id="ARBA00022741"/>
    </source>
</evidence>
<dbReference type="Pfam" id="PF00579">
    <property type="entry name" value="tRNA-synt_1b"/>
    <property type="match status" value="1"/>
</dbReference>
<name>A0A7G9FJR4_9FIRM</name>
<dbReference type="GO" id="GO:0003723">
    <property type="term" value="F:RNA binding"/>
    <property type="evidence" value="ECO:0007669"/>
    <property type="project" value="UniProtKB-KW"/>
</dbReference>
<dbReference type="InterPro" id="IPR024107">
    <property type="entry name" value="Tyr-tRNA-ligase_bac_1"/>
</dbReference>
<dbReference type="InterPro" id="IPR002307">
    <property type="entry name" value="Tyr-tRNA-ligase"/>
</dbReference>
<dbReference type="GO" id="GO:0005829">
    <property type="term" value="C:cytosol"/>
    <property type="evidence" value="ECO:0007669"/>
    <property type="project" value="TreeGrafter"/>
</dbReference>
<dbReference type="Proteomes" id="UP000515819">
    <property type="component" value="Chromosome"/>
</dbReference>
<dbReference type="HAMAP" id="MF_02006">
    <property type="entry name" value="Tyr_tRNA_synth_type1"/>
    <property type="match status" value="1"/>
</dbReference>
<dbReference type="RefSeq" id="WP_249320939.1">
    <property type="nucleotide sequence ID" value="NZ_CP060632.1"/>
</dbReference>
<dbReference type="SMART" id="SM00363">
    <property type="entry name" value="S4"/>
    <property type="match status" value="1"/>
</dbReference>
<dbReference type="PANTHER" id="PTHR11766:SF0">
    <property type="entry name" value="TYROSINE--TRNA LIGASE, MITOCHONDRIAL"/>
    <property type="match status" value="1"/>
</dbReference>
<proteinExistence type="inferred from homology"/>
<dbReference type="KEGG" id="wcp:H9Q76_08545"/>
<keyword evidence="2 11" id="KW-0963">Cytoplasm</keyword>
<keyword evidence="15" id="KW-1185">Reference proteome</keyword>
<reference evidence="14 15" key="1">
    <citation type="submission" date="2020-08" db="EMBL/GenBank/DDBJ databases">
        <authorList>
            <person name="Liu C."/>
            <person name="Sun Q."/>
        </authorList>
    </citation>
    <scope>NUCLEOTIDE SEQUENCE [LARGE SCALE GENOMIC DNA]</scope>
    <source>
        <strain evidence="14 15">NSJ-4</strain>
    </source>
</reference>
<dbReference type="PROSITE" id="PS00178">
    <property type="entry name" value="AA_TRNA_LIGASE_I"/>
    <property type="match status" value="1"/>
</dbReference>
<feature type="binding site" evidence="11">
    <location>
        <position position="171"/>
    </location>
    <ligand>
        <name>L-tyrosine</name>
        <dbReference type="ChEBI" id="CHEBI:58315"/>
    </ligand>
</feature>
<dbReference type="Pfam" id="PF22421">
    <property type="entry name" value="SYY_C-terminal"/>
    <property type="match status" value="1"/>
</dbReference>
<accession>A0A7G9FJR4</accession>
<dbReference type="GO" id="GO:0004831">
    <property type="term" value="F:tyrosine-tRNA ligase activity"/>
    <property type="evidence" value="ECO:0007669"/>
    <property type="project" value="UniProtKB-UniRule"/>
</dbReference>
<keyword evidence="7 11" id="KW-0648">Protein biosynthesis</keyword>
<dbReference type="PROSITE" id="PS50889">
    <property type="entry name" value="S4"/>
    <property type="match status" value="1"/>
</dbReference>
<keyword evidence="4 11" id="KW-0547">Nucleotide-binding</keyword>
<organism evidence="14 15">
    <name type="scientific">Wujia chipingensis</name>
    <dbReference type="NCBI Taxonomy" id="2763670"/>
    <lineage>
        <taxon>Bacteria</taxon>
        <taxon>Bacillati</taxon>
        <taxon>Bacillota</taxon>
        <taxon>Clostridia</taxon>
        <taxon>Lachnospirales</taxon>
        <taxon>Lachnospiraceae</taxon>
        <taxon>Wujia</taxon>
    </lineage>
</organism>
<feature type="short sequence motif" description="'HIGH' region" evidence="11">
    <location>
        <begin position="39"/>
        <end position="48"/>
    </location>
</feature>
<keyword evidence="5 11" id="KW-0067">ATP-binding</keyword>
<comment type="similarity">
    <text evidence="10 11">Belongs to the class-I aminoacyl-tRNA synthetase family. TyrS type 1 subfamily.</text>
</comment>
<dbReference type="PANTHER" id="PTHR11766">
    <property type="entry name" value="TYROSYL-TRNA SYNTHETASE"/>
    <property type="match status" value="1"/>
</dbReference>
<evidence type="ECO:0000256" key="5">
    <source>
        <dbReference type="ARBA" id="ARBA00022840"/>
    </source>
</evidence>
<feature type="domain" description="RNA-binding S4" evidence="13">
    <location>
        <begin position="341"/>
        <end position="407"/>
    </location>
</feature>
<dbReference type="InterPro" id="IPR024088">
    <property type="entry name" value="Tyr-tRNA-ligase_bac-type"/>
</dbReference>
<dbReference type="SUPFAM" id="SSF52374">
    <property type="entry name" value="Nucleotidylyl transferase"/>
    <property type="match status" value="1"/>
</dbReference>
<feature type="short sequence motif" description="'KMSKS' region" evidence="11">
    <location>
        <begin position="227"/>
        <end position="231"/>
    </location>
</feature>
<dbReference type="InterPro" id="IPR002305">
    <property type="entry name" value="aa-tRNA-synth_Ic"/>
</dbReference>
<dbReference type="InterPro" id="IPR014729">
    <property type="entry name" value="Rossmann-like_a/b/a_fold"/>
</dbReference>
<evidence type="ECO:0000313" key="15">
    <source>
        <dbReference type="Proteomes" id="UP000515819"/>
    </source>
</evidence>
<evidence type="ECO:0000256" key="9">
    <source>
        <dbReference type="ARBA" id="ARBA00048248"/>
    </source>
</evidence>
<comment type="subcellular location">
    <subcellularLocation>
        <location evidence="1 11">Cytoplasm</location>
    </subcellularLocation>
</comment>
<evidence type="ECO:0000256" key="6">
    <source>
        <dbReference type="ARBA" id="ARBA00022884"/>
    </source>
</evidence>
<dbReference type="Gene3D" id="1.10.240.10">
    <property type="entry name" value="Tyrosyl-Transfer RNA Synthetase"/>
    <property type="match status" value="1"/>
</dbReference>
<evidence type="ECO:0000259" key="13">
    <source>
        <dbReference type="SMART" id="SM00363"/>
    </source>
</evidence>
<comment type="function">
    <text evidence="11">Catalyzes the attachment of tyrosine to tRNA(Tyr) in a two-step reaction: tyrosine is first activated by ATP to form Tyr-AMP and then transferred to the acceptor end of tRNA(Tyr).</text>
</comment>
<sequence length="407" mass="45900">MTLYEELVARGLIAQVTNEEEISRLINEGKATFYIGFDPTADSLHVGHFMALCLMKRLQMGGNKPIALIGGGTAMIGDPSGRTDMRQMMTKETIQHNCDCFKKQMSRFIDFSEGKALMVNNADWLLDLNYIEVLREVGAHFSVNRMLTAECYKQRMEKGLSFLEFNYMIMQSYDFYALFQKYGCNLQFGGDDQWSNMLGGTELIRRKLGKDAHAMTITLLLNSEGKKMGKTQKGAVWLDPNKTTPYEFFQYWRNVDDADVIKCLKMLTFLPLEQIQEMEHWEGSELNKAKEILAYELTALVHGEEEAKKALDAAKNIFGGGNTENMPVAEITADIFNDGQTDLMSIIVQAGLAASKSEARRAMEQGGVSVNGEKITDVKKMFTPDDFAGEFVLKKGKKNFRKVVYKA</sequence>
<dbReference type="GO" id="GO:0042803">
    <property type="term" value="F:protein homodimerization activity"/>
    <property type="evidence" value="ECO:0007669"/>
    <property type="project" value="UniProtKB-ARBA"/>
</dbReference>
<dbReference type="CDD" id="cd00165">
    <property type="entry name" value="S4"/>
    <property type="match status" value="1"/>
</dbReference>
<gene>
    <name evidence="11" type="primary">tyrS</name>
    <name evidence="14" type="ORF">H9Q76_08545</name>
</gene>
<dbReference type="EC" id="6.1.1.1" evidence="11"/>
<evidence type="ECO:0000256" key="11">
    <source>
        <dbReference type="HAMAP-Rule" id="MF_02006"/>
    </source>
</evidence>
<dbReference type="CDD" id="cd00805">
    <property type="entry name" value="TyrRS_core"/>
    <property type="match status" value="1"/>
</dbReference>
<dbReference type="InterPro" id="IPR001412">
    <property type="entry name" value="aa-tRNA-synth_I_CS"/>
</dbReference>
<dbReference type="NCBIfam" id="TIGR00234">
    <property type="entry name" value="tyrS"/>
    <property type="match status" value="1"/>
</dbReference>
<dbReference type="SUPFAM" id="SSF55174">
    <property type="entry name" value="Alpha-L RNA-binding motif"/>
    <property type="match status" value="1"/>
</dbReference>
<dbReference type="EMBL" id="CP060632">
    <property type="protein sequence ID" value="QNL98795.1"/>
    <property type="molecule type" value="Genomic_DNA"/>
</dbReference>
<keyword evidence="8 11" id="KW-0030">Aminoacyl-tRNA synthetase</keyword>